<dbReference type="GO" id="GO:0016846">
    <property type="term" value="F:carbon-sulfur lyase activity"/>
    <property type="evidence" value="ECO:0007669"/>
    <property type="project" value="InterPro"/>
</dbReference>
<comment type="similarity">
    <text evidence="1">Belongs to the Gfa family.</text>
</comment>
<dbReference type="AlphaFoldDB" id="A0A5B8LRI5"/>
<proteinExistence type="inferred from homology"/>
<protein>
    <submittedName>
        <fullName evidence="6">GFA family protein</fullName>
    </submittedName>
</protein>
<evidence type="ECO:0000259" key="5">
    <source>
        <dbReference type="PROSITE" id="PS51891"/>
    </source>
</evidence>
<keyword evidence="2" id="KW-0479">Metal-binding</keyword>
<accession>A0A5B8LRI5</accession>
<dbReference type="Pfam" id="PF04828">
    <property type="entry name" value="GFA"/>
    <property type="match status" value="1"/>
</dbReference>
<evidence type="ECO:0000256" key="2">
    <source>
        <dbReference type="ARBA" id="ARBA00022723"/>
    </source>
</evidence>
<dbReference type="InterPro" id="IPR011057">
    <property type="entry name" value="Mss4-like_sf"/>
</dbReference>
<organism evidence="6 7">
    <name type="scientific">Devosia ginsengisoli</name>
    <dbReference type="NCBI Taxonomy" id="400770"/>
    <lineage>
        <taxon>Bacteria</taxon>
        <taxon>Pseudomonadati</taxon>
        <taxon>Pseudomonadota</taxon>
        <taxon>Alphaproteobacteria</taxon>
        <taxon>Hyphomicrobiales</taxon>
        <taxon>Devosiaceae</taxon>
        <taxon>Devosia</taxon>
    </lineage>
</organism>
<dbReference type="PANTHER" id="PTHR33337">
    <property type="entry name" value="GFA DOMAIN-CONTAINING PROTEIN"/>
    <property type="match status" value="1"/>
</dbReference>
<dbReference type="Gene3D" id="3.90.1590.10">
    <property type="entry name" value="glutathione-dependent formaldehyde- activating enzyme (gfa)"/>
    <property type="match status" value="1"/>
</dbReference>
<dbReference type="OrthoDB" id="9807246at2"/>
<evidence type="ECO:0000256" key="4">
    <source>
        <dbReference type="ARBA" id="ARBA00023239"/>
    </source>
</evidence>
<dbReference type="KEGG" id="dea:FPZ08_08305"/>
<dbReference type="InterPro" id="IPR006913">
    <property type="entry name" value="CENP-V/GFA"/>
</dbReference>
<dbReference type="PANTHER" id="PTHR33337:SF40">
    <property type="entry name" value="CENP-V_GFA DOMAIN-CONTAINING PROTEIN-RELATED"/>
    <property type="match status" value="1"/>
</dbReference>
<reference evidence="6 7" key="1">
    <citation type="submission" date="2019-07" db="EMBL/GenBank/DDBJ databases">
        <title>Full genome sequence of Devosia sp. Gsoil 520.</title>
        <authorList>
            <person name="Im W.-T."/>
        </authorList>
    </citation>
    <scope>NUCLEOTIDE SEQUENCE [LARGE SCALE GENOMIC DNA]</scope>
    <source>
        <strain evidence="6 7">Gsoil 520</strain>
    </source>
</reference>
<dbReference type="SUPFAM" id="SSF51316">
    <property type="entry name" value="Mss4-like"/>
    <property type="match status" value="1"/>
</dbReference>
<dbReference type="PROSITE" id="PS51891">
    <property type="entry name" value="CENP_V_GFA"/>
    <property type="match status" value="1"/>
</dbReference>
<keyword evidence="4" id="KW-0456">Lyase</keyword>
<gene>
    <name evidence="6" type="ORF">FPZ08_08305</name>
</gene>
<keyword evidence="3" id="KW-0862">Zinc</keyword>
<dbReference type="EMBL" id="CP042304">
    <property type="protein sequence ID" value="QDZ10753.1"/>
    <property type="molecule type" value="Genomic_DNA"/>
</dbReference>
<evidence type="ECO:0000256" key="3">
    <source>
        <dbReference type="ARBA" id="ARBA00022833"/>
    </source>
</evidence>
<evidence type="ECO:0000256" key="1">
    <source>
        <dbReference type="ARBA" id="ARBA00005495"/>
    </source>
</evidence>
<evidence type="ECO:0000313" key="7">
    <source>
        <dbReference type="Proteomes" id="UP000315364"/>
    </source>
</evidence>
<feature type="domain" description="CENP-V/GFA" evidence="5">
    <location>
        <begin position="23"/>
        <end position="141"/>
    </location>
</feature>
<evidence type="ECO:0000313" key="6">
    <source>
        <dbReference type="EMBL" id="QDZ10753.1"/>
    </source>
</evidence>
<dbReference type="Proteomes" id="UP000315364">
    <property type="component" value="Chromosome"/>
</dbReference>
<sequence>MPPMWPRASLTPMSSSEHPMIDLTARCDCGAITLTASGRVASMFQCACDNCQHVSGSGHSSVVLLPADAISVVGATKSWSRPADSGATFTRHFCPECGTTIHARSSRAPGFAILPVGLFSGQNDWFVPNQLIFARSHRDWDLIADHLPWHERYREDPQ</sequence>
<name>A0A5B8LRI5_9HYPH</name>
<keyword evidence="7" id="KW-1185">Reference proteome</keyword>
<dbReference type="GO" id="GO:0046872">
    <property type="term" value="F:metal ion binding"/>
    <property type="evidence" value="ECO:0007669"/>
    <property type="project" value="UniProtKB-KW"/>
</dbReference>